<accession>A0A4Z2GGE9</accession>
<gene>
    <name evidence="2" type="ORF">EYF80_037982</name>
</gene>
<evidence type="ECO:0000313" key="2">
    <source>
        <dbReference type="EMBL" id="TNN51814.1"/>
    </source>
</evidence>
<sequence>MQRKDEEAKANVLNARLESTIQLRKPGRSLVINADGSPFDPPGTREESPPRGLFGRPGVTVESRALDVAGPL</sequence>
<organism evidence="2 3">
    <name type="scientific">Liparis tanakae</name>
    <name type="common">Tanaka's snailfish</name>
    <dbReference type="NCBI Taxonomy" id="230148"/>
    <lineage>
        <taxon>Eukaryota</taxon>
        <taxon>Metazoa</taxon>
        <taxon>Chordata</taxon>
        <taxon>Craniata</taxon>
        <taxon>Vertebrata</taxon>
        <taxon>Euteleostomi</taxon>
        <taxon>Actinopterygii</taxon>
        <taxon>Neopterygii</taxon>
        <taxon>Teleostei</taxon>
        <taxon>Neoteleostei</taxon>
        <taxon>Acanthomorphata</taxon>
        <taxon>Eupercaria</taxon>
        <taxon>Perciformes</taxon>
        <taxon>Cottioidei</taxon>
        <taxon>Cottales</taxon>
        <taxon>Liparidae</taxon>
        <taxon>Liparis</taxon>
    </lineage>
</organism>
<reference evidence="2 3" key="1">
    <citation type="submission" date="2019-03" db="EMBL/GenBank/DDBJ databases">
        <title>First draft genome of Liparis tanakae, snailfish: a comprehensive survey of snailfish specific genes.</title>
        <authorList>
            <person name="Kim W."/>
            <person name="Song I."/>
            <person name="Jeong J.-H."/>
            <person name="Kim D."/>
            <person name="Kim S."/>
            <person name="Ryu S."/>
            <person name="Song J.Y."/>
            <person name="Lee S.K."/>
        </authorList>
    </citation>
    <scope>NUCLEOTIDE SEQUENCE [LARGE SCALE GENOMIC DNA]</scope>
    <source>
        <tissue evidence="2">Muscle</tissue>
    </source>
</reference>
<evidence type="ECO:0000313" key="3">
    <source>
        <dbReference type="Proteomes" id="UP000314294"/>
    </source>
</evidence>
<dbReference type="Proteomes" id="UP000314294">
    <property type="component" value="Unassembled WGS sequence"/>
</dbReference>
<dbReference type="AlphaFoldDB" id="A0A4Z2GGE9"/>
<name>A0A4Z2GGE9_9TELE</name>
<proteinExistence type="predicted"/>
<keyword evidence="3" id="KW-1185">Reference proteome</keyword>
<protein>
    <submittedName>
        <fullName evidence="2">Uncharacterized protein</fullName>
    </submittedName>
</protein>
<evidence type="ECO:0000256" key="1">
    <source>
        <dbReference type="SAM" id="MobiDB-lite"/>
    </source>
</evidence>
<dbReference type="EMBL" id="SRLO01000569">
    <property type="protein sequence ID" value="TNN51814.1"/>
    <property type="molecule type" value="Genomic_DNA"/>
</dbReference>
<feature type="region of interest" description="Disordered" evidence="1">
    <location>
        <begin position="32"/>
        <end position="59"/>
    </location>
</feature>
<comment type="caution">
    <text evidence="2">The sequence shown here is derived from an EMBL/GenBank/DDBJ whole genome shotgun (WGS) entry which is preliminary data.</text>
</comment>